<proteinExistence type="predicted"/>
<evidence type="ECO:0000313" key="3">
    <source>
        <dbReference type="Proteomes" id="UP001589738"/>
    </source>
</evidence>
<keyword evidence="3" id="KW-1185">Reference proteome</keyword>
<dbReference type="Pfam" id="PF00753">
    <property type="entry name" value="Lactamase_B"/>
    <property type="match status" value="1"/>
</dbReference>
<dbReference type="Gene3D" id="3.60.15.10">
    <property type="entry name" value="Ribonuclease Z/Hydroxyacylglutathione hydrolase-like"/>
    <property type="match status" value="1"/>
</dbReference>
<gene>
    <name evidence="2" type="ORF">ACFFHF_16950</name>
</gene>
<organism evidence="2 3">
    <name type="scientific">Robertmurraya beringensis</name>
    <dbReference type="NCBI Taxonomy" id="641660"/>
    <lineage>
        <taxon>Bacteria</taxon>
        <taxon>Bacillati</taxon>
        <taxon>Bacillota</taxon>
        <taxon>Bacilli</taxon>
        <taxon>Bacillales</taxon>
        <taxon>Bacillaceae</taxon>
        <taxon>Robertmurraya</taxon>
    </lineage>
</organism>
<dbReference type="InterPro" id="IPR001279">
    <property type="entry name" value="Metallo-B-lactamas"/>
</dbReference>
<dbReference type="EMBL" id="JBHLUU010000113">
    <property type="protein sequence ID" value="MFC0476893.1"/>
    <property type="molecule type" value="Genomic_DNA"/>
</dbReference>
<dbReference type="Proteomes" id="UP001589738">
    <property type="component" value="Unassembled WGS sequence"/>
</dbReference>
<dbReference type="InterPro" id="IPR050855">
    <property type="entry name" value="NDM-1-like"/>
</dbReference>
<dbReference type="SMART" id="SM00849">
    <property type="entry name" value="Lactamase_B"/>
    <property type="match status" value="1"/>
</dbReference>
<dbReference type="CDD" id="cd07721">
    <property type="entry name" value="yflN-like_MBL-fold"/>
    <property type="match status" value="1"/>
</dbReference>
<dbReference type="PROSITE" id="PS51257">
    <property type="entry name" value="PROKAR_LIPOPROTEIN"/>
    <property type="match status" value="1"/>
</dbReference>
<dbReference type="SUPFAM" id="SSF56281">
    <property type="entry name" value="Metallo-hydrolase/oxidoreductase"/>
    <property type="match status" value="1"/>
</dbReference>
<dbReference type="InterPro" id="IPR036866">
    <property type="entry name" value="RibonucZ/Hydroxyglut_hydro"/>
</dbReference>
<comment type="caution">
    <text evidence="2">The sequence shown here is derived from an EMBL/GenBank/DDBJ whole genome shotgun (WGS) entry which is preliminary data.</text>
</comment>
<sequence length="263" mass="29737">MDASRNKITKDIYGYRTAIANIALVGGCGAEGNDWILIDAGVPFSGSYIKNFTEHVIGGGKKPIAIVLTHAHFDHVGGLTPLLNEWQVPVYIHEQEQEYVTGKKDYPPPHPFIEKGLMAWLSPLYPRKAINIHSYIRLLPTDGSIPEMPGWNWIHTPGHTEGHISLFREYDRVVIAGDALITVKQESALAVLTQKKEIHAPPAYFTQDWDRSFDSIKKIQNLKPNFIYTGHGKPMEGMELKKGLDLLIRRFEREMVGNEKYVH</sequence>
<name>A0ABV6KYF3_9BACI</name>
<dbReference type="PANTHER" id="PTHR42951">
    <property type="entry name" value="METALLO-BETA-LACTAMASE DOMAIN-CONTAINING"/>
    <property type="match status" value="1"/>
</dbReference>
<evidence type="ECO:0000259" key="1">
    <source>
        <dbReference type="SMART" id="SM00849"/>
    </source>
</evidence>
<dbReference type="PANTHER" id="PTHR42951:SF17">
    <property type="entry name" value="METALLO-BETA-LACTAMASE DOMAIN-CONTAINING PROTEIN"/>
    <property type="match status" value="1"/>
</dbReference>
<dbReference type="RefSeq" id="WP_377058655.1">
    <property type="nucleotide sequence ID" value="NZ_JBHLUU010000113.1"/>
</dbReference>
<feature type="domain" description="Metallo-beta-lactamase" evidence="1">
    <location>
        <begin position="19"/>
        <end position="231"/>
    </location>
</feature>
<reference evidence="2 3" key="1">
    <citation type="submission" date="2024-09" db="EMBL/GenBank/DDBJ databases">
        <authorList>
            <person name="Sun Q."/>
            <person name="Mori K."/>
        </authorList>
    </citation>
    <scope>NUCLEOTIDE SEQUENCE [LARGE SCALE GENOMIC DNA]</scope>
    <source>
        <strain evidence="2 3">CGMCC 1.9126</strain>
    </source>
</reference>
<accession>A0ABV6KYF3</accession>
<evidence type="ECO:0000313" key="2">
    <source>
        <dbReference type="EMBL" id="MFC0476893.1"/>
    </source>
</evidence>
<protein>
    <submittedName>
        <fullName evidence="2">MBL fold metallo-hydrolase</fullName>
    </submittedName>
</protein>